<keyword evidence="1" id="KW-0812">Transmembrane</keyword>
<sequence length="231" mass="26425">MASIDWRGEKFRSLLTHDDLSVIGEVQAMFHACQYLGVLLYYLGAAERPRKFPASISYTLSKGLPKYTFMSIWLAAWMRMLRLMLGTGHVYATVFTGQMVATGVLTMFVYNEPEQGRFSDLVHFFGTGAYMVDHVVLLWLLNTRRAYCWSFFGSFGLMSLALYWKKRICRRCALGPESETPREKWQEQLAAMAPGLRRQLWLAELTFMVFENSLFTTFVSGMGSGLPELKA</sequence>
<protein>
    <submittedName>
        <fullName evidence="2">Uncharacterized protein</fullName>
    </submittedName>
</protein>
<keyword evidence="1" id="KW-1133">Transmembrane helix</keyword>
<evidence type="ECO:0000313" key="2">
    <source>
        <dbReference type="EMBL" id="CAD9112239.1"/>
    </source>
</evidence>
<feature type="transmembrane region" description="Helical" evidence="1">
    <location>
        <begin position="122"/>
        <end position="141"/>
    </location>
</feature>
<gene>
    <name evidence="2" type="ORF">ACAT0790_LOCUS13045</name>
</gene>
<organism evidence="2">
    <name type="scientific">Alexandrium catenella</name>
    <name type="common">Red tide dinoflagellate</name>
    <name type="synonym">Gonyaulax catenella</name>
    <dbReference type="NCBI Taxonomy" id="2925"/>
    <lineage>
        <taxon>Eukaryota</taxon>
        <taxon>Sar</taxon>
        <taxon>Alveolata</taxon>
        <taxon>Dinophyceae</taxon>
        <taxon>Gonyaulacales</taxon>
        <taxon>Pyrocystaceae</taxon>
        <taxon>Alexandrium</taxon>
    </lineage>
</organism>
<reference evidence="2" key="1">
    <citation type="submission" date="2021-01" db="EMBL/GenBank/DDBJ databases">
        <authorList>
            <person name="Corre E."/>
            <person name="Pelletier E."/>
            <person name="Niang G."/>
            <person name="Scheremetjew M."/>
            <person name="Finn R."/>
            <person name="Kale V."/>
            <person name="Holt S."/>
            <person name="Cochrane G."/>
            <person name="Meng A."/>
            <person name="Brown T."/>
            <person name="Cohen L."/>
        </authorList>
    </citation>
    <scope>NUCLEOTIDE SEQUENCE</scope>
    <source>
        <strain evidence="2">OF101</strain>
    </source>
</reference>
<feature type="transmembrane region" description="Helical" evidence="1">
    <location>
        <begin position="147"/>
        <end position="164"/>
    </location>
</feature>
<proteinExistence type="predicted"/>
<name>A0A7S1Q1K5_ALECA</name>
<accession>A0A7S1Q1K5</accession>
<feature type="transmembrane region" description="Helical" evidence="1">
    <location>
        <begin position="90"/>
        <end position="110"/>
    </location>
</feature>
<dbReference type="AlphaFoldDB" id="A0A7S1Q1K5"/>
<dbReference type="EMBL" id="HBGE01021590">
    <property type="protein sequence ID" value="CAD9112239.1"/>
    <property type="molecule type" value="Transcribed_RNA"/>
</dbReference>
<keyword evidence="1" id="KW-0472">Membrane</keyword>
<evidence type="ECO:0000256" key="1">
    <source>
        <dbReference type="SAM" id="Phobius"/>
    </source>
</evidence>